<dbReference type="GO" id="GO:0003824">
    <property type="term" value="F:catalytic activity"/>
    <property type="evidence" value="ECO:0007669"/>
    <property type="project" value="InterPro"/>
</dbReference>
<dbReference type="AlphaFoldDB" id="A0A843YKH6"/>
<dbReference type="InterPro" id="IPR052353">
    <property type="entry name" value="Benzoxazolinone_Detox_Enz"/>
</dbReference>
<reference evidence="2 3" key="1">
    <citation type="submission" date="2019-10" db="EMBL/GenBank/DDBJ databases">
        <title>Epibacterium sp. nov., isolated from seawater.</title>
        <authorList>
            <person name="Zhang X."/>
            <person name="Li N."/>
        </authorList>
    </citation>
    <scope>NUCLEOTIDE SEQUENCE [LARGE SCALE GENOMIC DNA]</scope>
    <source>
        <strain evidence="2 3">SM1979</strain>
    </source>
</reference>
<evidence type="ECO:0000313" key="2">
    <source>
        <dbReference type="EMBL" id="MQQ10328.1"/>
    </source>
</evidence>
<gene>
    <name evidence="2" type="ORF">GFB49_17815</name>
</gene>
<dbReference type="RefSeq" id="WP_153217308.1">
    <property type="nucleotide sequence ID" value="NZ_WIBF01000014.1"/>
</dbReference>
<accession>A0A843YKH6</accession>
<evidence type="ECO:0000259" key="1">
    <source>
        <dbReference type="PROSITE" id="PS51340"/>
    </source>
</evidence>
<dbReference type="EMBL" id="WIBF01000014">
    <property type="protein sequence ID" value="MQQ10328.1"/>
    <property type="molecule type" value="Genomic_DNA"/>
</dbReference>
<evidence type="ECO:0000313" key="3">
    <source>
        <dbReference type="Proteomes" id="UP000444174"/>
    </source>
</evidence>
<dbReference type="InterPro" id="IPR011037">
    <property type="entry name" value="Pyrv_Knase-like_insert_dom_sf"/>
</dbReference>
<dbReference type="Proteomes" id="UP000444174">
    <property type="component" value="Unassembled WGS sequence"/>
</dbReference>
<dbReference type="GO" id="GO:0030151">
    <property type="term" value="F:molybdenum ion binding"/>
    <property type="evidence" value="ECO:0007669"/>
    <property type="project" value="InterPro"/>
</dbReference>
<protein>
    <submittedName>
        <fullName evidence="2">MOSC domain-containing protein</fullName>
    </submittedName>
</protein>
<dbReference type="PROSITE" id="PS51340">
    <property type="entry name" value="MOSC"/>
    <property type="match status" value="1"/>
</dbReference>
<comment type="caution">
    <text evidence="2">The sequence shown here is derived from an EMBL/GenBank/DDBJ whole genome shotgun (WGS) entry which is preliminary data.</text>
</comment>
<dbReference type="InterPro" id="IPR005302">
    <property type="entry name" value="MoCF_Sase_C"/>
</dbReference>
<proteinExistence type="predicted"/>
<dbReference type="GO" id="GO:0030170">
    <property type="term" value="F:pyridoxal phosphate binding"/>
    <property type="evidence" value="ECO:0007669"/>
    <property type="project" value="InterPro"/>
</dbReference>
<keyword evidence="3" id="KW-1185">Reference proteome</keyword>
<name>A0A843YKH6_9RHOB</name>
<sequence length="229" mass="25265">MIQATTIDAIYIGSVKALWPGRPASAIDKKETLARLTLSHTGFDRDRQADMGVHGGADKAVHHYAADHYADWQQKLDRPDLVPGSFGENISTKGLVETEVCIGDIFRLGEALVQISQGRQPCWKLNAHTNEPRMAFSFQKTGRTGWYYRVLENGEVQAGDEIHLVDRPCPNWTVADVTRARLTRKVSAVDAKTLASLEQLSEDWRAAFAQMAVGALDEDTSARLEGSSV</sequence>
<feature type="domain" description="MOSC" evidence="1">
    <location>
        <begin position="30"/>
        <end position="165"/>
    </location>
</feature>
<dbReference type="SUPFAM" id="SSF50800">
    <property type="entry name" value="PK beta-barrel domain-like"/>
    <property type="match status" value="1"/>
</dbReference>
<dbReference type="PANTHER" id="PTHR30212:SF2">
    <property type="entry name" value="PROTEIN YIIM"/>
    <property type="match status" value="1"/>
</dbReference>
<organism evidence="2 3">
    <name type="scientific">Tritonibacter litoralis</name>
    <dbReference type="NCBI Taxonomy" id="2662264"/>
    <lineage>
        <taxon>Bacteria</taxon>
        <taxon>Pseudomonadati</taxon>
        <taxon>Pseudomonadota</taxon>
        <taxon>Alphaproteobacteria</taxon>
        <taxon>Rhodobacterales</taxon>
        <taxon>Paracoccaceae</taxon>
        <taxon>Tritonibacter</taxon>
    </lineage>
</organism>
<dbReference type="PANTHER" id="PTHR30212">
    <property type="entry name" value="PROTEIN YIIM"/>
    <property type="match status" value="1"/>
</dbReference>
<dbReference type="Pfam" id="PF03473">
    <property type="entry name" value="MOSC"/>
    <property type="match status" value="1"/>
</dbReference>
<dbReference type="Gene3D" id="2.40.33.20">
    <property type="entry name" value="PK beta-barrel domain-like"/>
    <property type="match status" value="1"/>
</dbReference>